<evidence type="ECO:0000313" key="10">
    <source>
        <dbReference type="EMBL" id="CBY18221.1"/>
    </source>
</evidence>
<evidence type="ECO:0000256" key="1">
    <source>
        <dbReference type="ARBA" id="ARBA00004141"/>
    </source>
</evidence>
<feature type="transmembrane region" description="Helical" evidence="8">
    <location>
        <begin position="158"/>
        <end position="176"/>
    </location>
</feature>
<keyword evidence="11" id="KW-1185">Reference proteome</keyword>
<dbReference type="InParanoid" id="E4X3L7"/>
<dbReference type="InterPro" id="IPR004837">
    <property type="entry name" value="NaCa_Exmemb"/>
</dbReference>
<evidence type="ECO:0000256" key="6">
    <source>
        <dbReference type="ARBA" id="ARBA00022989"/>
    </source>
</evidence>
<sequence length="322" mass="35935">MIEWCNFSLATADCDQDEGFVDYITTAFCSFPTTKSASWLGGVYAIYIVWLMYLFAMIGVSADSFFVPCLDWISKALKISENIAGVTFVALGNGAPDIFGAMAAFTSATAESSSLAIGALLGAGAFIRLLVTGACVWESDSNFMIIAAGCRLPPLATIRDIIFSIWAIYWLFICLWNREIRLFDSIGFLCLYGVYILTVIGMSVWKSRNEANEEQLVWNVDNEADDDVKMIDAETNEINEDTSDDDVISDIMELSWKNEALEALKVFPTDEWKEFSLIKKIFSGVLSPVIWLMKVTTPILDGDDLNKSWNLPLTLMQTFFVR</sequence>
<dbReference type="Gene3D" id="1.20.1420.30">
    <property type="entry name" value="NCX, central ion-binding region"/>
    <property type="match status" value="1"/>
</dbReference>
<dbReference type="OrthoDB" id="407410at2759"/>
<keyword evidence="2" id="KW-0813">Transport</keyword>
<feature type="transmembrane region" description="Helical" evidence="8">
    <location>
        <begin position="82"/>
        <end position="105"/>
    </location>
</feature>
<proteinExistence type="predicted"/>
<evidence type="ECO:0000256" key="3">
    <source>
        <dbReference type="ARBA" id="ARBA00022449"/>
    </source>
</evidence>
<keyword evidence="6 8" id="KW-1133">Transmembrane helix</keyword>
<evidence type="ECO:0000256" key="5">
    <source>
        <dbReference type="ARBA" id="ARBA00022692"/>
    </source>
</evidence>
<gene>
    <name evidence="10" type="ORF">GSOID_T00017859001</name>
</gene>
<evidence type="ECO:0000256" key="7">
    <source>
        <dbReference type="ARBA" id="ARBA00023136"/>
    </source>
</evidence>
<dbReference type="GO" id="GO:0006874">
    <property type="term" value="P:intracellular calcium ion homeostasis"/>
    <property type="evidence" value="ECO:0007669"/>
    <property type="project" value="TreeGrafter"/>
</dbReference>
<dbReference type="Proteomes" id="UP000001307">
    <property type="component" value="Unassembled WGS sequence"/>
</dbReference>
<reference evidence="10" key="1">
    <citation type="journal article" date="2010" name="Science">
        <title>Plasticity of animal genome architecture unmasked by rapid evolution of a pelagic tunicate.</title>
        <authorList>
            <person name="Denoeud F."/>
            <person name="Henriet S."/>
            <person name="Mungpakdee S."/>
            <person name="Aury J.M."/>
            <person name="Da Silva C."/>
            <person name="Brinkmann H."/>
            <person name="Mikhaleva J."/>
            <person name="Olsen L.C."/>
            <person name="Jubin C."/>
            <person name="Canestro C."/>
            <person name="Bouquet J.M."/>
            <person name="Danks G."/>
            <person name="Poulain J."/>
            <person name="Campsteijn C."/>
            <person name="Adamski M."/>
            <person name="Cross I."/>
            <person name="Yadetie F."/>
            <person name="Muffato M."/>
            <person name="Louis A."/>
            <person name="Butcher S."/>
            <person name="Tsagkogeorga G."/>
            <person name="Konrad A."/>
            <person name="Singh S."/>
            <person name="Jensen M.F."/>
            <person name="Cong E.H."/>
            <person name="Eikeseth-Otteraa H."/>
            <person name="Noel B."/>
            <person name="Anthouard V."/>
            <person name="Porcel B.M."/>
            <person name="Kachouri-Lafond R."/>
            <person name="Nishino A."/>
            <person name="Ugolini M."/>
            <person name="Chourrout P."/>
            <person name="Nishida H."/>
            <person name="Aasland R."/>
            <person name="Huzurbazar S."/>
            <person name="Westhof E."/>
            <person name="Delsuc F."/>
            <person name="Lehrach H."/>
            <person name="Reinhardt R."/>
            <person name="Weissenbach J."/>
            <person name="Roy S.W."/>
            <person name="Artiguenave F."/>
            <person name="Postlethwait J.H."/>
            <person name="Manak J.R."/>
            <person name="Thompson E.M."/>
            <person name="Jaillon O."/>
            <person name="Du Pasquier L."/>
            <person name="Boudinot P."/>
            <person name="Liberles D.A."/>
            <person name="Volff J.N."/>
            <person name="Philippe H."/>
            <person name="Lenhard B."/>
            <person name="Roest Crollius H."/>
            <person name="Wincker P."/>
            <person name="Chourrout D."/>
        </authorList>
    </citation>
    <scope>NUCLEOTIDE SEQUENCE [LARGE SCALE GENOMIC DNA]</scope>
</reference>
<evidence type="ECO:0000256" key="4">
    <source>
        <dbReference type="ARBA" id="ARBA00022568"/>
    </source>
</evidence>
<evidence type="ECO:0000313" key="11">
    <source>
        <dbReference type="Proteomes" id="UP000001307"/>
    </source>
</evidence>
<dbReference type="EMBL" id="FN653023">
    <property type="protein sequence ID" value="CBY18221.1"/>
    <property type="molecule type" value="Genomic_DNA"/>
</dbReference>
<dbReference type="PANTHER" id="PTHR12266">
    <property type="entry name" value="NA+/CA2+ K+ INDEPENDENT EXCHANGER"/>
    <property type="match status" value="1"/>
</dbReference>
<dbReference type="AlphaFoldDB" id="E4X3L7"/>
<feature type="domain" description="Sodium/calcium exchanger membrane region" evidence="9">
    <location>
        <begin position="49"/>
        <end position="200"/>
    </location>
</feature>
<dbReference type="InterPro" id="IPR044880">
    <property type="entry name" value="NCX_ion-bd_dom_sf"/>
</dbReference>
<feature type="transmembrane region" description="Helical" evidence="8">
    <location>
        <begin position="44"/>
        <end position="70"/>
    </location>
</feature>
<comment type="subcellular location">
    <subcellularLocation>
        <location evidence="1">Membrane</location>
        <topology evidence="1">Multi-pass membrane protein</topology>
    </subcellularLocation>
</comment>
<protein>
    <recommendedName>
        <fullName evidence="9">Sodium/calcium exchanger membrane region domain-containing protein</fullName>
    </recommendedName>
</protein>
<keyword evidence="4" id="KW-0106">Calcium</keyword>
<dbReference type="PANTHER" id="PTHR12266:SF0">
    <property type="entry name" value="MITOCHONDRIAL SODIUM_CALCIUM EXCHANGER PROTEIN"/>
    <property type="match status" value="1"/>
</dbReference>
<feature type="transmembrane region" description="Helical" evidence="8">
    <location>
        <begin position="117"/>
        <end position="137"/>
    </location>
</feature>
<dbReference type="GO" id="GO:0005432">
    <property type="term" value="F:calcium:sodium antiporter activity"/>
    <property type="evidence" value="ECO:0007669"/>
    <property type="project" value="TreeGrafter"/>
</dbReference>
<keyword evidence="4" id="KW-0109">Calcium transport</keyword>
<evidence type="ECO:0000256" key="8">
    <source>
        <dbReference type="SAM" id="Phobius"/>
    </source>
</evidence>
<feature type="transmembrane region" description="Helical" evidence="8">
    <location>
        <begin position="182"/>
        <end position="205"/>
    </location>
</feature>
<dbReference type="GO" id="GO:0016020">
    <property type="term" value="C:membrane"/>
    <property type="evidence" value="ECO:0007669"/>
    <property type="project" value="UniProtKB-SubCell"/>
</dbReference>
<dbReference type="Pfam" id="PF01699">
    <property type="entry name" value="Na_Ca_ex"/>
    <property type="match status" value="1"/>
</dbReference>
<accession>E4X3L7</accession>
<name>E4X3L7_OIKDI</name>
<dbReference type="InterPro" id="IPR051359">
    <property type="entry name" value="CaCA_antiporter"/>
</dbReference>
<organism evidence="10">
    <name type="scientific">Oikopleura dioica</name>
    <name type="common">Tunicate</name>
    <dbReference type="NCBI Taxonomy" id="34765"/>
    <lineage>
        <taxon>Eukaryota</taxon>
        <taxon>Metazoa</taxon>
        <taxon>Chordata</taxon>
        <taxon>Tunicata</taxon>
        <taxon>Appendicularia</taxon>
        <taxon>Copelata</taxon>
        <taxon>Oikopleuridae</taxon>
        <taxon>Oikopleura</taxon>
    </lineage>
</organism>
<evidence type="ECO:0000259" key="9">
    <source>
        <dbReference type="Pfam" id="PF01699"/>
    </source>
</evidence>
<keyword evidence="7 8" id="KW-0472">Membrane</keyword>
<keyword evidence="5 8" id="KW-0812">Transmembrane</keyword>
<keyword evidence="4" id="KW-0406">Ion transport</keyword>
<keyword evidence="3" id="KW-0050">Antiport</keyword>
<evidence type="ECO:0000256" key="2">
    <source>
        <dbReference type="ARBA" id="ARBA00022448"/>
    </source>
</evidence>